<feature type="compositionally biased region" description="Low complexity" evidence="5">
    <location>
        <begin position="627"/>
        <end position="641"/>
    </location>
</feature>
<evidence type="ECO:0000313" key="7">
    <source>
        <dbReference type="EMBL" id="GGE58592.1"/>
    </source>
</evidence>
<dbReference type="AlphaFoldDB" id="A0A917AKZ9"/>
<dbReference type="RefSeq" id="WP_095594649.1">
    <property type="nucleotide sequence ID" value="NZ_BMKN01000002.1"/>
</dbReference>
<reference evidence="7" key="2">
    <citation type="submission" date="2020-09" db="EMBL/GenBank/DDBJ databases">
        <authorList>
            <person name="Sun Q."/>
            <person name="Zhou Y."/>
        </authorList>
    </citation>
    <scope>NUCLEOTIDE SEQUENCE</scope>
    <source>
        <strain evidence="7">CGMCC 1.16012</strain>
    </source>
</reference>
<keyword evidence="2 4" id="KW-0472">Membrane</keyword>
<reference evidence="7" key="1">
    <citation type="journal article" date="2014" name="Int. J. Syst. Evol. Microbiol.">
        <title>Complete genome sequence of Corynebacterium casei LMG S-19264T (=DSM 44701T), isolated from a smear-ripened cheese.</title>
        <authorList>
            <consortium name="US DOE Joint Genome Institute (JGI-PGF)"/>
            <person name="Walter F."/>
            <person name="Albersmeier A."/>
            <person name="Kalinowski J."/>
            <person name="Ruckert C."/>
        </authorList>
    </citation>
    <scope>NUCLEOTIDE SEQUENCE</scope>
    <source>
        <strain evidence="7">CGMCC 1.16012</strain>
    </source>
</reference>
<name>A0A917AKZ9_9RHOB</name>
<dbReference type="Proteomes" id="UP000606730">
    <property type="component" value="Unassembled WGS sequence"/>
</dbReference>
<dbReference type="PANTHER" id="PTHR30329">
    <property type="entry name" value="STATOR ELEMENT OF FLAGELLAR MOTOR COMPLEX"/>
    <property type="match status" value="1"/>
</dbReference>
<dbReference type="EMBL" id="BMKN01000002">
    <property type="protein sequence ID" value="GGE58592.1"/>
    <property type="molecule type" value="Genomic_DNA"/>
</dbReference>
<feature type="domain" description="OmpA-like" evidence="6">
    <location>
        <begin position="490"/>
        <end position="607"/>
    </location>
</feature>
<proteinExistence type="predicted"/>
<protein>
    <submittedName>
        <fullName evidence="7">Membrane protein</fullName>
    </submittedName>
</protein>
<dbReference type="Pfam" id="PF00691">
    <property type="entry name" value="OmpA"/>
    <property type="match status" value="1"/>
</dbReference>
<comment type="subcellular location">
    <subcellularLocation>
        <location evidence="1">Cell outer membrane</location>
    </subcellularLocation>
</comment>
<accession>A0A917AKZ9</accession>
<dbReference type="InterPro" id="IPR006664">
    <property type="entry name" value="OMP_bac"/>
</dbReference>
<keyword evidence="3" id="KW-0998">Cell outer membrane</keyword>
<comment type="caution">
    <text evidence="7">The sequence shown here is derived from an EMBL/GenBank/DDBJ whole genome shotgun (WGS) entry which is preliminary data.</text>
</comment>
<dbReference type="OrthoDB" id="5525824at2"/>
<evidence type="ECO:0000259" key="6">
    <source>
        <dbReference type="PROSITE" id="PS51123"/>
    </source>
</evidence>
<feature type="region of interest" description="Disordered" evidence="5">
    <location>
        <begin position="601"/>
        <end position="691"/>
    </location>
</feature>
<keyword evidence="8" id="KW-1185">Reference proteome</keyword>
<dbReference type="SUPFAM" id="SSF103088">
    <property type="entry name" value="OmpA-like"/>
    <property type="match status" value="1"/>
</dbReference>
<dbReference type="InterPro" id="IPR050330">
    <property type="entry name" value="Bact_OuterMem_StrucFunc"/>
</dbReference>
<evidence type="ECO:0000313" key="8">
    <source>
        <dbReference type="Proteomes" id="UP000606730"/>
    </source>
</evidence>
<gene>
    <name evidence="7" type="ORF">GCM10011517_27850</name>
</gene>
<evidence type="ECO:0000256" key="4">
    <source>
        <dbReference type="PROSITE-ProRule" id="PRU00473"/>
    </source>
</evidence>
<evidence type="ECO:0000256" key="2">
    <source>
        <dbReference type="ARBA" id="ARBA00023136"/>
    </source>
</evidence>
<feature type="compositionally biased region" description="Acidic residues" evidence="5">
    <location>
        <begin position="611"/>
        <end position="626"/>
    </location>
</feature>
<sequence length="691" mass="73461">MRLNLTQATALTFALAIGLAVIGAIFAANAVERRTAFEIQRVLGLEGYDWAQVTPDGLRVHLAGVAPTESARFRALTLAGQIIDSDRVIDEMGVTPTKDIRAPEFSIEILRKPNGLSAIGLIPASQDRAKLLTDLDDAAEGADLTDLLETADYPLPDGWTDAVEYGVSVVAGLPRAKVSISPGLVFVESITDNERARRELSSRLRDDAPEGVSVVTQIVAPRPAITPFVLRAVREGEALRFDACSASTAGERSQILLAAREAGAEGGLNCVLGLGAPSDKWGEAAALAIETLGKIGDGSVTFTNADISLVAASDVDPALFEAETNALARALPSPYTLLATIRPAKVSKTDVANKDVPEFQVILSPEGHVRLSGPLPDDLSQQAVESYVYSRFGSEHISNRIEQSETLPDGWPLRVLTGIEALSLLNHGIVTIQPSYLELSGTTGYEEARSQVTQLFGRNLESSAVYSIDVEYLETLDPEAGKPTPQECVDRVNDILKANKITFAPSSVTIEGASVGVINKIAEAMQDCQDVPMEIAGHTDSQGREEMNLQLSQSRAEAVLNALLARRILTTNLRAKGYGETNPIADNGTEEGREANRRIEFTLLGPKPEPEAETTPETEDTAENAETEATPAPETETAETTASEEEPAPEADSSPSDVPSDEDTASDQIKPTGPGADAKLVARPSTAPASE</sequence>
<dbReference type="GO" id="GO:0009279">
    <property type="term" value="C:cell outer membrane"/>
    <property type="evidence" value="ECO:0007669"/>
    <property type="project" value="UniProtKB-SubCell"/>
</dbReference>
<dbReference type="PRINTS" id="PR01021">
    <property type="entry name" value="OMPADOMAIN"/>
</dbReference>
<dbReference type="CDD" id="cd07185">
    <property type="entry name" value="OmpA_C-like"/>
    <property type="match status" value="1"/>
</dbReference>
<evidence type="ECO:0000256" key="3">
    <source>
        <dbReference type="ARBA" id="ARBA00023237"/>
    </source>
</evidence>
<dbReference type="PANTHER" id="PTHR30329:SF21">
    <property type="entry name" value="LIPOPROTEIN YIAD-RELATED"/>
    <property type="match status" value="1"/>
</dbReference>
<dbReference type="PROSITE" id="PS51123">
    <property type="entry name" value="OMPA_2"/>
    <property type="match status" value="1"/>
</dbReference>
<dbReference type="InterPro" id="IPR036737">
    <property type="entry name" value="OmpA-like_sf"/>
</dbReference>
<evidence type="ECO:0000256" key="1">
    <source>
        <dbReference type="ARBA" id="ARBA00004442"/>
    </source>
</evidence>
<dbReference type="Gene3D" id="3.30.1330.60">
    <property type="entry name" value="OmpA-like domain"/>
    <property type="match status" value="1"/>
</dbReference>
<dbReference type="Gene3D" id="3.40.1520.20">
    <property type="match status" value="2"/>
</dbReference>
<organism evidence="7 8">
    <name type="scientific">Actibacterium pelagium</name>
    <dbReference type="NCBI Taxonomy" id="2029103"/>
    <lineage>
        <taxon>Bacteria</taxon>
        <taxon>Pseudomonadati</taxon>
        <taxon>Pseudomonadota</taxon>
        <taxon>Alphaproteobacteria</taxon>
        <taxon>Rhodobacterales</taxon>
        <taxon>Roseobacteraceae</taxon>
        <taxon>Actibacterium</taxon>
    </lineage>
</organism>
<evidence type="ECO:0000256" key="5">
    <source>
        <dbReference type="SAM" id="MobiDB-lite"/>
    </source>
</evidence>
<dbReference type="InterPro" id="IPR006665">
    <property type="entry name" value="OmpA-like"/>
</dbReference>